<keyword evidence="2" id="KW-0269">Exonuclease</keyword>
<dbReference type="SUPFAM" id="SSF88723">
    <property type="entry name" value="PIN domain-like"/>
    <property type="match status" value="1"/>
</dbReference>
<sequence length="228" mass="26688">MTTALIDADIVAYRCAASCENEPQDVALLRADELMRRIILETESDTYKTFLTGSDNYRYKYNPQYKANRKDTPRPKHLQAVREFLCTEWNASVEDGQEADDAMGIYQMANHDTIICSIDKDLLMIPGEHYDFVKLIRRDVYAIPAMRHFYWQLIMGDRTDNVFGFDGIARQKVPKKLEHIMANLENLDDELDMYEFVRELYNDDDTLVKNGICLWIRRQEGEIWVPPT</sequence>
<gene>
    <name evidence="2" type="ORF">UFOVP249_59</name>
</gene>
<accession>A0A6J5LE82</accession>
<dbReference type="EMBL" id="LR796268">
    <property type="protein sequence ID" value="CAB4132904.1"/>
    <property type="molecule type" value="Genomic_DNA"/>
</dbReference>
<dbReference type="InterPro" id="IPR029060">
    <property type="entry name" value="PIN-like_dom_sf"/>
</dbReference>
<reference evidence="2" key="1">
    <citation type="submission" date="2020-04" db="EMBL/GenBank/DDBJ databases">
        <authorList>
            <person name="Chiriac C."/>
            <person name="Salcher M."/>
            <person name="Ghai R."/>
            <person name="Kavagutti S V."/>
        </authorList>
    </citation>
    <scope>NUCLEOTIDE SEQUENCE</scope>
</reference>
<proteinExistence type="predicted"/>
<dbReference type="GO" id="GO:0003677">
    <property type="term" value="F:DNA binding"/>
    <property type="evidence" value="ECO:0007669"/>
    <property type="project" value="InterPro"/>
</dbReference>
<name>A0A6J5LE82_9CAUD</name>
<keyword evidence="2" id="KW-0540">Nuclease</keyword>
<organism evidence="2">
    <name type="scientific">uncultured Caudovirales phage</name>
    <dbReference type="NCBI Taxonomy" id="2100421"/>
    <lineage>
        <taxon>Viruses</taxon>
        <taxon>Duplodnaviria</taxon>
        <taxon>Heunggongvirae</taxon>
        <taxon>Uroviricota</taxon>
        <taxon>Caudoviricetes</taxon>
        <taxon>Peduoviridae</taxon>
        <taxon>Maltschvirus</taxon>
        <taxon>Maltschvirus maltsch</taxon>
    </lineage>
</organism>
<evidence type="ECO:0000259" key="1">
    <source>
        <dbReference type="Pfam" id="PF02739"/>
    </source>
</evidence>
<protein>
    <submittedName>
        <fullName evidence="2">Exonuclease</fullName>
    </submittedName>
</protein>
<dbReference type="GO" id="GO:0004527">
    <property type="term" value="F:exonuclease activity"/>
    <property type="evidence" value="ECO:0007669"/>
    <property type="project" value="UniProtKB-KW"/>
</dbReference>
<keyword evidence="2" id="KW-0378">Hydrolase</keyword>
<feature type="domain" description="5'-3' exonuclease alpha-helical arch N-terminal" evidence="1">
    <location>
        <begin position="5"/>
        <end position="134"/>
    </location>
</feature>
<dbReference type="Gene3D" id="3.40.50.1010">
    <property type="entry name" value="5'-nuclease"/>
    <property type="match status" value="1"/>
</dbReference>
<dbReference type="InterPro" id="IPR020046">
    <property type="entry name" value="5-3_exonucl_a-hlix_arch_N"/>
</dbReference>
<evidence type="ECO:0000313" key="2">
    <source>
        <dbReference type="EMBL" id="CAB4132904.1"/>
    </source>
</evidence>
<dbReference type="Pfam" id="PF02739">
    <property type="entry name" value="5_3_exonuc_N"/>
    <property type="match status" value="1"/>
</dbReference>